<protein>
    <submittedName>
        <fullName evidence="1">Uncharacterized protein</fullName>
    </submittedName>
</protein>
<sequence>MIQQILQQQSSKSVIKGKLIQHWHCLNNNSIISLSCMNYTQKIMYIVFSFVYHIYII</sequence>
<name>A0A8S1REV2_9CILI</name>
<evidence type="ECO:0000313" key="1">
    <source>
        <dbReference type="EMBL" id="CAD8126811.1"/>
    </source>
</evidence>
<comment type="caution">
    <text evidence="1">The sequence shown here is derived from an EMBL/GenBank/DDBJ whole genome shotgun (WGS) entry which is preliminary data.</text>
</comment>
<dbReference type="Proteomes" id="UP000692954">
    <property type="component" value="Unassembled WGS sequence"/>
</dbReference>
<dbReference type="EMBL" id="CAJJDN010000170">
    <property type="protein sequence ID" value="CAD8126811.1"/>
    <property type="molecule type" value="Genomic_DNA"/>
</dbReference>
<gene>
    <name evidence="1" type="ORF">PSON_ATCC_30995.1.T1700110</name>
</gene>
<dbReference type="AlphaFoldDB" id="A0A8S1REV2"/>
<organism evidence="1 2">
    <name type="scientific">Paramecium sonneborni</name>
    <dbReference type="NCBI Taxonomy" id="65129"/>
    <lineage>
        <taxon>Eukaryota</taxon>
        <taxon>Sar</taxon>
        <taxon>Alveolata</taxon>
        <taxon>Ciliophora</taxon>
        <taxon>Intramacronucleata</taxon>
        <taxon>Oligohymenophorea</taxon>
        <taxon>Peniculida</taxon>
        <taxon>Parameciidae</taxon>
        <taxon>Paramecium</taxon>
    </lineage>
</organism>
<evidence type="ECO:0000313" key="2">
    <source>
        <dbReference type="Proteomes" id="UP000692954"/>
    </source>
</evidence>
<reference evidence="1" key="1">
    <citation type="submission" date="2021-01" db="EMBL/GenBank/DDBJ databases">
        <authorList>
            <consortium name="Genoscope - CEA"/>
            <person name="William W."/>
        </authorList>
    </citation>
    <scope>NUCLEOTIDE SEQUENCE</scope>
</reference>
<keyword evidence="2" id="KW-1185">Reference proteome</keyword>
<accession>A0A8S1REV2</accession>
<proteinExistence type="predicted"/>